<protein>
    <submittedName>
        <fullName evidence="1">Uncharacterized protein</fullName>
    </submittedName>
</protein>
<evidence type="ECO:0000313" key="2">
    <source>
        <dbReference type="Proteomes" id="UP000052230"/>
    </source>
</evidence>
<accession>A0A0U5FEA5</accession>
<dbReference type="EMBL" id="CCXZ01000112">
    <property type="protein sequence ID" value="CEG15397.1"/>
    <property type="molecule type" value="Genomic_DNA"/>
</dbReference>
<proteinExistence type="predicted"/>
<comment type="caution">
    <text evidence="1">The sequence shown here is derived from an EMBL/GenBank/DDBJ whole genome shotgun (WGS) entry which is preliminary data.</text>
</comment>
<dbReference type="AlphaFoldDB" id="A0A0U5FEA5"/>
<keyword evidence="2" id="KW-1185">Reference proteome</keyword>
<reference evidence="1 2" key="1">
    <citation type="submission" date="2014-09" db="EMBL/GenBank/DDBJ databases">
        <authorList>
            <person name="Regsiter A."/>
        </authorList>
    </citation>
    <scope>NUCLEOTIDE SEQUENCE [LARGE SCALE GENOMIC DNA]</scope>
</reference>
<dbReference type="Proteomes" id="UP000052230">
    <property type="component" value="Unassembled WGS sequence"/>
</dbReference>
<organism evidence="1 2">
    <name type="scientific">Xanthomonas citri pv. citri</name>
    <dbReference type="NCBI Taxonomy" id="611301"/>
    <lineage>
        <taxon>Bacteria</taxon>
        <taxon>Pseudomonadati</taxon>
        <taxon>Pseudomonadota</taxon>
        <taxon>Gammaproteobacteria</taxon>
        <taxon>Lysobacterales</taxon>
        <taxon>Lysobacteraceae</taxon>
        <taxon>Xanthomonas</taxon>
    </lineage>
</organism>
<name>A0A0U5FEA5_XANCI</name>
<gene>
    <name evidence="1" type="ORF">XAC3562_200006</name>
</gene>
<evidence type="ECO:0000313" key="1">
    <source>
        <dbReference type="EMBL" id="CEG15397.1"/>
    </source>
</evidence>
<sequence>MQCRRSHGAARSVLVERSEPSELLLTPDSRAESLPDGVFAGCRVYFGPEMRVSPNRFRLRSVT</sequence>